<dbReference type="EMBL" id="LT629688">
    <property type="protein sequence ID" value="SDE19315.1"/>
    <property type="molecule type" value="Genomic_DNA"/>
</dbReference>
<protein>
    <recommendedName>
        <fullName evidence="10">L-threonylcarbamoyladenylate synthase</fullName>
        <ecNumber evidence="3">2.7.7.87</ecNumber>
    </recommendedName>
    <alternativeName>
        <fullName evidence="10">L-threonylcarbamoyladenylate synthase</fullName>
    </alternativeName>
</protein>
<dbReference type="GO" id="GO:0005737">
    <property type="term" value="C:cytoplasm"/>
    <property type="evidence" value="ECO:0007669"/>
    <property type="project" value="UniProtKB-SubCell"/>
</dbReference>
<proteinExistence type="inferred from homology"/>
<evidence type="ECO:0000256" key="8">
    <source>
        <dbReference type="ARBA" id="ARBA00022741"/>
    </source>
</evidence>
<evidence type="ECO:0000256" key="12">
    <source>
        <dbReference type="SAM" id="MobiDB-lite"/>
    </source>
</evidence>
<dbReference type="InterPro" id="IPR050156">
    <property type="entry name" value="TC-AMP_synthase_SUA5"/>
</dbReference>
<dbReference type="PROSITE" id="PS51163">
    <property type="entry name" value="YRDC"/>
    <property type="match status" value="1"/>
</dbReference>
<evidence type="ECO:0000256" key="1">
    <source>
        <dbReference type="ARBA" id="ARBA00004496"/>
    </source>
</evidence>
<dbReference type="GO" id="GO:0003725">
    <property type="term" value="F:double-stranded RNA binding"/>
    <property type="evidence" value="ECO:0007669"/>
    <property type="project" value="InterPro"/>
</dbReference>
<evidence type="ECO:0000259" key="13">
    <source>
        <dbReference type="PROSITE" id="PS51163"/>
    </source>
</evidence>
<dbReference type="Pfam" id="PF01300">
    <property type="entry name" value="Sua5_yciO_yrdC"/>
    <property type="match status" value="1"/>
</dbReference>
<dbReference type="STRING" id="675864.SAMN04489747_2758"/>
<keyword evidence="7" id="KW-0548">Nucleotidyltransferase</keyword>
<dbReference type="EC" id="2.7.7.87" evidence="3"/>
<keyword evidence="6" id="KW-0819">tRNA processing</keyword>
<dbReference type="GO" id="GO:0000049">
    <property type="term" value="F:tRNA binding"/>
    <property type="evidence" value="ECO:0007669"/>
    <property type="project" value="TreeGrafter"/>
</dbReference>
<keyword evidence="4" id="KW-0963">Cytoplasm</keyword>
<dbReference type="NCBIfam" id="TIGR00057">
    <property type="entry name" value="L-threonylcarbamoyladenylate synthase"/>
    <property type="match status" value="1"/>
</dbReference>
<evidence type="ECO:0000256" key="11">
    <source>
        <dbReference type="ARBA" id="ARBA00048366"/>
    </source>
</evidence>
<evidence type="ECO:0000313" key="14">
    <source>
        <dbReference type="EMBL" id="SDE19315.1"/>
    </source>
</evidence>
<evidence type="ECO:0000256" key="4">
    <source>
        <dbReference type="ARBA" id="ARBA00022490"/>
    </source>
</evidence>
<dbReference type="InterPro" id="IPR017945">
    <property type="entry name" value="DHBP_synth_RibB-like_a/b_dom"/>
</dbReference>
<sequence length="466" mass="46732">MSEQGSADVVDDQTYERFDCTGDELPRGAAAAREAVNRGECVVLPTDTVYGIGADAFSAEAVQRLLDAKGRGRDMPPPVLIADPRVLKALATDVPTQADQLVARHWPGPLTVICKAQRSLQMDLGDTEGTIALRVPDHDVARTLLRRTGPLAVSSANRSGQPAATDVDSAVEQLGGRVRVYLDAGPTPGPVASSIVDFTQSDEGVLVREGVLSLEVLQETLPGLLVSDTVAAQRQAAAAAAASTGDSSPEDSSPEGSGTDQAQTGTTGAEAGDVAATGGPDDPLPPEGTTGMATDDGGPTDDAEPTDDAGSAGTTGADGSRVAARAMTATEEPDAGAATEVVPSDGTEVATTGEGTQVVTAGSGSEVVTGEGTRTLTTGAGTEVITSGAAPTDTPEAGTEAAGPAPVPAESVVVTTGPDGDSVEVEHGSQETEVVAPVRVDAPEATGDEDGRDEAGTEHRGRAPDA</sequence>
<keyword evidence="8" id="KW-0547">Nucleotide-binding</keyword>
<dbReference type="PANTHER" id="PTHR17490:SF16">
    <property type="entry name" value="THREONYLCARBAMOYL-AMP SYNTHASE"/>
    <property type="match status" value="1"/>
</dbReference>
<dbReference type="Proteomes" id="UP000198546">
    <property type="component" value="Chromosome i"/>
</dbReference>
<reference evidence="14 15" key="1">
    <citation type="submission" date="2016-10" db="EMBL/GenBank/DDBJ databases">
        <authorList>
            <person name="de Groot N.N."/>
        </authorList>
    </citation>
    <scope>NUCLEOTIDE SEQUENCE [LARGE SCALE GENOMIC DNA]</scope>
    <source>
        <strain evidence="14 15">MON 2.2</strain>
    </source>
</reference>
<evidence type="ECO:0000313" key="15">
    <source>
        <dbReference type="Proteomes" id="UP000198546"/>
    </source>
</evidence>
<organism evidence="14 15">
    <name type="scientific">Auraticoccus monumenti</name>
    <dbReference type="NCBI Taxonomy" id="675864"/>
    <lineage>
        <taxon>Bacteria</taxon>
        <taxon>Bacillati</taxon>
        <taxon>Actinomycetota</taxon>
        <taxon>Actinomycetes</taxon>
        <taxon>Propionibacteriales</taxon>
        <taxon>Propionibacteriaceae</taxon>
        <taxon>Auraticoccus</taxon>
    </lineage>
</organism>
<dbReference type="Gene3D" id="3.90.870.10">
    <property type="entry name" value="DHBP synthase"/>
    <property type="match status" value="1"/>
</dbReference>
<comment type="similarity">
    <text evidence="2">Belongs to the SUA5 family.</text>
</comment>
<dbReference type="GO" id="GO:0061710">
    <property type="term" value="F:L-threonylcarbamoyladenylate synthase"/>
    <property type="evidence" value="ECO:0007669"/>
    <property type="project" value="UniProtKB-EC"/>
</dbReference>
<dbReference type="GO" id="GO:0005524">
    <property type="term" value="F:ATP binding"/>
    <property type="evidence" value="ECO:0007669"/>
    <property type="project" value="UniProtKB-KW"/>
</dbReference>
<feature type="compositionally biased region" description="Polar residues" evidence="12">
    <location>
        <begin position="349"/>
        <end position="363"/>
    </location>
</feature>
<evidence type="ECO:0000256" key="9">
    <source>
        <dbReference type="ARBA" id="ARBA00022840"/>
    </source>
</evidence>
<name>A0A1G7AZ74_9ACTN</name>
<dbReference type="InterPro" id="IPR006070">
    <property type="entry name" value="Sua5-like_dom"/>
</dbReference>
<dbReference type="GO" id="GO:0008033">
    <property type="term" value="P:tRNA processing"/>
    <property type="evidence" value="ECO:0007669"/>
    <property type="project" value="UniProtKB-KW"/>
</dbReference>
<evidence type="ECO:0000256" key="6">
    <source>
        <dbReference type="ARBA" id="ARBA00022694"/>
    </source>
</evidence>
<feature type="compositionally biased region" description="Low complexity" evidence="12">
    <location>
        <begin position="394"/>
        <end position="416"/>
    </location>
</feature>
<dbReference type="RefSeq" id="WP_231946319.1">
    <property type="nucleotide sequence ID" value="NZ_LT629688.1"/>
</dbReference>
<feature type="compositionally biased region" description="Acidic residues" evidence="12">
    <location>
        <begin position="298"/>
        <end position="307"/>
    </location>
</feature>
<comment type="catalytic activity">
    <reaction evidence="11">
        <text>L-threonine + hydrogencarbonate + ATP = L-threonylcarbamoyladenylate + diphosphate + H2O</text>
        <dbReference type="Rhea" id="RHEA:36407"/>
        <dbReference type="ChEBI" id="CHEBI:15377"/>
        <dbReference type="ChEBI" id="CHEBI:17544"/>
        <dbReference type="ChEBI" id="CHEBI:30616"/>
        <dbReference type="ChEBI" id="CHEBI:33019"/>
        <dbReference type="ChEBI" id="CHEBI:57926"/>
        <dbReference type="ChEBI" id="CHEBI:73682"/>
        <dbReference type="EC" id="2.7.7.87"/>
    </reaction>
</comment>
<feature type="compositionally biased region" description="Low complexity" evidence="12">
    <location>
        <begin position="308"/>
        <end position="320"/>
    </location>
</feature>
<feature type="compositionally biased region" description="Low complexity" evidence="12">
    <location>
        <begin position="254"/>
        <end position="273"/>
    </location>
</feature>
<feature type="domain" description="YrdC-like" evidence="13">
    <location>
        <begin position="26"/>
        <end position="212"/>
    </location>
</feature>
<dbReference type="SUPFAM" id="SSF55821">
    <property type="entry name" value="YrdC/RibB"/>
    <property type="match status" value="1"/>
</dbReference>
<accession>A0A1G7AZ74</accession>
<dbReference type="PANTHER" id="PTHR17490">
    <property type="entry name" value="SUA5"/>
    <property type="match status" value="1"/>
</dbReference>
<evidence type="ECO:0000256" key="3">
    <source>
        <dbReference type="ARBA" id="ARBA00012584"/>
    </source>
</evidence>
<evidence type="ECO:0000256" key="7">
    <source>
        <dbReference type="ARBA" id="ARBA00022695"/>
    </source>
</evidence>
<feature type="region of interest" description="Disordered" evidence="12">
    <location>
        <begin position="237"/>
        <end position="466"/>
    </location>
</feature>
<dbReference type="GO" id="GO:0006450">
    <property type="term" value="P:regulation of translational fidelity"/>
    <property type="evidence" value="ECO:0007669"/>
    <property type="project" value="TreeGrafter"/>
</dbReference>
<evidence type="ECO:0000256" key="10">
    <source>
        <dbReference type="ARBA" id="ARBA00029774"/>
    </source>
</evidence>
<feature type="compositionally biased region" description="Basic and acidic residues" evidence="12">
    <location>
        <begin position="453"/>
        <end position="466"/>
    </location>
</feature>
<keyword evidence="15" id="KW-1185">Reference proteome</keyword>
<comment type="subcellular location">
    <subcellularLocation>
        <location evidence="1">Cytoplasm</location>
    </subcellularLocation>
</comment>
<dbReference type="AlphaFoldDB" id="A0A1G7AZ74"/>
<keyword evidence="9" id="KW-0067">ATP-binding</keyword>
<evidence type="ECO:0000256" key="2">
    <source>
        <dbReference type="ARBA" id="ARBA00007663"/>
    </source>
</evidence>
<evidence type="ECO:0000256" key="5">
    <source>
        <dbReference type="ARBA" id="ARBA00022679"/>
    </source>
</evidence>
<gene>
    <name evidence="14" type="ORF">SAMN04489747_2758</name>
</gene>
<keyword evidence="5" id="KW-0808">Transferase</keyword>
<feature type="compositionally biased region" description="Low complexity" evidence="12">
    <location>
        <begin position="237"/>
        <end position="247"/>
    </location>
</feature>